<sequence>MPTRHFRDISTDDYDDDAVFFVVEEDEDEEEGEEEEEEEEEEGEDGVEADEVIEIPPPSPPTAVFRVSENEDREKQTLRLIQDSEGTTSTSGGCGEGEDSQKVVWNREDVEGLFCPICMEPWTASGEHQPSCLACGHLFGMSCIKKWLGQRRNSGKCPQCNKKCTLKDVRRIYGSRVVVVDEKSEKRMQYLEAKCDSLEKKEEEWHKKEAEWHLKLIVSQKKDVEICQKLKQLQERANILHRTVAELGNQPLISDAATDGFQLPSARGIKVGLTQSPVSPYTFKFQQEWPVDGARCFDVDDTGQTLIIARRPARIGGPHMLTKMSLVSPHEQENVQLPSSVKAVRDLHTSSFARLALLASMGKKLSVLSMESNNIVLDYDLPAAAWSCSWDRNSSHIVYAGLQNGLLLVFDLRQTGMPLDSRSGLTCNPIHSIYSLLEDFPGHTGVKKLLTASAVGLCEWNIGDEHEEPSLVTETENQGVCISLAHCPSSDNIVATFRPKVEMPDDLGVSQVTQGPSPTMGHHVLGSHVFLQRVNSNYQRFGSTLAYVPGIRLPKSTIIGMRDGTPVFACGDEATSNLVLQELPSLNFIQSLQSYDPIREVKYTTATKPSLLCCLSQDRMQFFSQKLL</sequence>
<dbReference type="CDD" id="cd16450">
    <property type="entry name" value="mRING-C3HGC3_RFWD3"/>
    <property type="match status" value="1"/>
</dbReference>
<dbReference type="InterPro" id="IPR013083">
    <property type="entry name" value="Znf_RING/FYVE/PHD"/>
</dbReference>
<evidence type="ECO:0000256" key="2">
    <source>
        <dbReference type="ARBA" id="ARBA00012483"/>
    </source>
</evidence>
<dbReference type="GeneID" id="110786939"/>
<dbReference type="SUPFAM" id="SSF50978">
    <property type="entry name" value="WD40 repeat-like"/>
    <property type="match status" value="1"/>
</dbReference>
<feature type="region of interest" description="Disordered" evidence="7">
    <location>
        <begin position="23"/>
        <end position="100"/>
    </location>
</feature>
<dbReference type="InterPro" id="IPR015943">
    <property type="entry name" value="WD40/YVTN_repeat-like_dom_sf"/>
</dbReference>
<dbReference type="GO" id="GO:0016567">
    <property type="term" value="P:protein ubiquitination"/>
    <property type="evidence" value="ECO:0007669"/>
    <property type="project" value="InterPro"/>
</dbReference>
<evidence type="ECO:0000256" key="4">
    <source>
        <dbReference type="ARBA" id="ARBA00034306"/>
    </source>
</evidence>
<dbReference type="Proteomes" id="UP000813463">
    <property type="component" value="Chromosome 5"/>
</dbReference>
<keyword evidence="3" id="KW-0853">WD repeat</keyword>
<dbReference type="InterPro" id="IPR001841">
    <property type="entry name" value="Znf_RING"/>
</dbReference>
<keyword evidence="9" id="KW-1185">Reference proteome</keyword>
<dbReference type="RefSeq" id="XP_021847213.1">
    <property type="nucleotide sequence ID" value="XM_021991521.2"/>
</dbReference>
<comment type="catalytic activity">
    <reaction evidence="1">
        <text>S-ubiquitinyl-[E2 ubiquitin-conjugating enzyme]-L-cysteine + [acceptor protein]-L-lysine = [E2 ubiquitin-conjugating enzyme]-L-cysteine + N(6)-ubiquitinyl-[acceptor protein]-L-lysine.</text>
        <dbReference type="EC" id="2.3.2.27"/>
    </reaction>
</comment>
<proteinExistence type="predicted"/>
<dbReference type="Pfam" id="PF23419">
    <property type="entry name" value="WD40_RFWD3"/>
    <property type="match status" value="1"/>
</dbReference>
<reference evidence="9" key="1">
    <citation type="journal article" date="2021" name="Nat. Commun.">
        <title>Genomic analyses provide insights into spinach domestication and the genetic basis of agronomic traits.</title>
        <authorList>
            <person name="Cai X."/>
            <person name="Sun X."/>
            <person name="Xu C."/>
            <person name="Sun H."/>
            <person name="Wang X."/>
            <person name="Ge C."/>
            <person name="Zhang Z."/>
            <person name="Wang Q."/>
            <person name="Fei Z."/>
            <person name="Jiao C."/>
            <person name="Wang Q."/>
        </authorList>
    </citation>
    <scope>NUCLEOTIDE SEQUENCE [LARGE SCALE GENOMIC DNA]</scope>
    <source>
        <strain evidence="9">cv. Varoflay</strain>
    </source>
</reference>
<evidence type="ECO:0000256" key="5">
    <source>
        <dbReference type="PROSITE-ProRule" id="PRU00175"/>
    </source>
</evidence>
<dbReference type="InterPro" id="IPR037381">
    <property type="entry name" value="RFWD3"/>
</dbReference>
<dbReference type="GO" id="GO:0016604">
    <property type="term" value="C:nuclear body"/>
    <property type="evidence" value="ECO:0007669"/>
    <property type="project" value="UniProtKB-SubCell"/>
</dbReference>
<feature type="compositionally biased region" description="Basic and acidic residues" evidence="7">
    <location>
        <begin position="68"/>
        <end position="77"/>
    </location>
</feature>
<feature type="compositionally biased region" description="Acidic residues" evidence="7">
    <location>
        <begin position="23"/>
        <end position="53"/>
    </location>
</feature>
<evidence type="ECO:0000313" key="10">
    <source>
        <dbReference type="RefSeq" id="XP_021847213.1"/>
    </source>
</evidence>
<comment type="subcellular location">
    <subcellularLocation>
        <location evidence="4">Nucleus</location>
        <location evidence="4">Nuclear body</location>
    </subcellularLocation>
</comment>
<name>A0A9R0IDE3_SPIOL</name>
<dbReference type="KEGG" id="soe:110786939"/>
<protein>
    <recommendedName>
        <fullName evidence="2">RING-type E3 ubiquitin transferase</fullName>
        <ecNumber evidence="2">2.3.2.27</ecNumber>
    </recommendedName>
</protein>
<dbReference type="Pfam" id="PF13639">
    <property type="entry name" value="zf-RING_2"/>
    <property type="match status" value="1"/>
</dbReference>
<feature type="coiled-coil region" evidence="6">
    <location>
        <begin position="181"/>
        <end position="250"/>
    </location>
</feature>
<dbReference type="OrthoDB" id="5600418at2759"/>
<dbReference type="PROSITE" id="PS50089">
    <property type="entry name" value="ZF_RING_2"/>
    <property type="match status" value="1"/>
</dbReference>
<keyword evidence="5" id="KW-0862">Zinc</keyword>
<evidence type="ECO:0000256" key="3">
    <source>
        <dbReference type="ARBA" id="ARBA00022574"/>
    </source>
</evidence>
<dbReference type="PANTHER" id="PTHR16047:SF13">
    <property type="entry name" value="E3 UBIQUITIN-PROTEIN LIGASE RFWD3"/>
    <property type="match status" value="1"/>
</dbReference>
<keyword evidence="5" id="KW-0479">Metal-binding</keyword>
<keyword evidence="6" id="KW-0175">Coiled coil</keyword>
<reference evidence="10" key="2">
    <citation type="submission" date="2025-08" db="UniProtKB">
        <authorList>
            <consortium name="RefSeq"/>
        </authorList>
    </citation>
    <scope>IDENTIFICATION</scope>
    <source>
        <tissue evidence="10">Leaf</tissue>
    </source>
</reference>
<evidence type="ECO:0000256" key="7">
    <source>
        <dbReference type="SAM" id="MobiDB-lite"/>
    </source>
</evidence>
<dbReference type="GO" id="GO:0061630">
    <property type="term" value="F:ubiquitin protein ligase activity"/>
    <property type="evidence" value="ECO:0007669"/>
    <property type="project" value="UniProtKB-EC"/>
</dbReference>
<evidence type="ECO:0000259" key="8">
    <source>
        <dbReference type="PROSITE" id="PS50089"/>
    </source>
</evidence>
<dbReference type="Gene3D" id="2.130.10.10">
    <property type="entry name" value="YVTN repeat-like/Quinoprotein amine dehydrogenase"/>
    <property type="match status" value="1"/>
</dbReference>
<dbReference type="AlphaFoldDB" id="A0A9R0IDE3"/>
<feature type="domain" description="RING-type" evidence="8">
    <location>
        <begin position="115"/>
        <end position="161"/>
    </location>
</feature>
<dbReference type="EC" id="2.3.2.27" evidence="2"/>
<dbReference type="InterPro" id="IPR036322">
    <property type="entry name" value="WD40_repeat_dom_sf"/>
</dbReference>
<dbReference type="Gene3D" id="3.30.40.10">
    <property type="entry name" value="Zinc/RING finger domain, C3HC4 (zinc finger)"/>
    <property type="match status" value="1"/>
</dbReference>
<dbReference type="GO" id="GO:0008270">
    <property type="term" value="F:zinc ion binding"/>
    <property type="evidence" value="ECO:0007669"/>
    <property type="project" value="UniProtKB-KW"/>
</dbReference>
<accession>A0A9R0IDE3</accession>
<keyword evidence="5" id="KW-0863">Zinc-finger</keyword>
<dbReference type="SUPFAM" id="SSF57850">
    <property type="entry name" value="RING/U-box"/>
    <property type="match status" value="1"/>
</dbReference>
<evidence type="ECO:0000256" key="6">
    <source>
        <dbReference type="SAM" id="Coils"/>
    </source>
</evidence>
<dbReference type="PANTHER" id="PTHR16047">
    <property type="entry name" value="RFWD3 PROTEIN"/>
    <property type="match status" value="1"/>
</dbReference>
<evidence type="ECO:0000313" key="9">
    <source>
        <dbReference type="Proteomes" id="UP000813463"/>
    </source>
</evidence>
<evidence type="ECO:0000256" key="1">
    <source>
        <dbReference type="ARBA" id="ARBA00000900"/>
    </source>
</evidence>
<dbReference type="GO" id="GO:0036297">
    <property type="term" value="P:interstrand cross-link repair"/>
    <property type="evidence" value="ECO:0007669"/>
    <property type="project" value="InterPro"/>
</dbReference>
<dbReference type="InterPro" id="IPR056527">
    <property type="entry name" value="WD40_RFWD3"/>
</dbReference>
<gene>
    <name evidence="10" type="primary">LOC110786939</name>
</gene>
<organism evidence="9 10">
    <name type="scientific">Spinacia oleracea</name>
    <name type="common">Spinach</name>
    <dbReference type="NCBI Taxonomy" id="3562"/>
    <lineage>
        <taxon>Eukaryota</taxon>
        <taxon>Viridiplantae</taxon>
        <taxon>Streptophyta</taxon>
        <taxon>Embryophyta</taxon>
        <taxon>Tracheophyta</taxon>
        <taxon>Spermatophyta</taxon>
        <taxon>Magnoliopsida</taxon>
        <taxon>eudicotyledons</taxon>
        <taxon>Gunneridae</taxon>
        <taxon>Pentapetalae</taxon>
        <taxon>Caryophyllales</taxon>
        <taxon>Chenopodiaceae</taxon>
        <taxon>Chenopodioideae</taxon>
        <taxon>Anserineae</taxon>
        <taxon>Spinacia</taxon>
    </lineage>
</organism>
<dbReference type="SMART" id="SM00184">
    <property type="entry name" value="RING"/>
    <property type="match status" value="1"/>
</dbReference>